<evidence type="ECO:0000313" key="6">
    <source>
        <dbReference type="Proteomes" id="UP000501367"/>
    </source>
</evidence>
<reference evidence="5 6" key="1">
    <citation type="submission" date="2020-04" db="EMBL/GenBank/DDBJ databases">
        <authorList>
            <person name="Yao Y."/>
            <person name="He Z."/>
        </authorList>
    </citation>
    <scope>NUCLEOTIDE SEQUENCE [LARGE SCALE GENOMIC DNA]</scope>
    <source>
        <strain evidence="5 6">CY-1</strain>
    </source>
</reference>
<dbReference type="PANTHER" id="PTHR36153">
    <property type="entry name" value="INNER MEMBRANE PROTEIN-RELATED"/>
    <property type="match status" value="1"/>
</dbReference>
<evidence type="ECO:0000256" key="1">
    <source>
        <dbReference type="SAM" id="Phobius"/>
    </source>
</evidence>
<dbReference type="InterPro" id="IPR048677">
    <property type="entry name" value="TssM1_hel"/>
</dbReference>
<dbReference type="Pfam" id="PF06744">
    <property type="entry name" value="IcmF_C"/>
    <property type="match status" value="1"/>
</dbReference>
<keyword evidence="1" id="KW-1133">Transmembrane helix</keyword>
<dbReference type="KEGG" id="pum:HGP31_17235"/>
<dbReference type="InterPro" id="IPR053156">
    <property type="entry name" value="T6SS_TssM-like"/>
</dbReference>
<dbReference type="InterPro" id="IPR009612">
    <property type="entry name" value="IcmF-rel"/>
</dbReference>
<sequence length="1128" mass="125983">MNKQASEGSLIKVGLGYLLVVTVVVVFGCLLYDLTHEYFGWPRLPLKSLALWGGGSWFALCWFCPVILLAWDRLAVARAMRVTGAAVDAPISPFSKEPVPDDDSWVAKLKEHLHENHGFLWRRKIRLLLVVGEPAQIAAIAPNLKDKKWLAGHDTVLLWGGSTQTKFADGRFSSWQGLSRWRGLDGVIWALNKEQSMDASAMDAGVRHLQDLARQLRWQLPLHLWQVCDSGWEQNKRQTQAIGCWLPSQVTPLALESGLESLVQPLRDGGWVQIRGAMNHDFLLRLSRDLQAEGIARWRQVLAPLFRVFDRGVPLRGLWFSLPVQGGQETKENTDNLWHATPPWDGVLDDKRVRPERLGWPATRIAQTLMLALTLAWGAGMMLSFVSNRVHIAQVQTSLATLQHSATRDEQFLALNELTRELGRLDYRATHGTPWYQRFGLNKNTELLQLLWPAYVEANQRLLRDPALASLQQQLTALIQLPADSPERLKRAPQAYEQLKAYLMLARPEKADASFLVKVMGSLEPSADGVSPGLWHGLSPLLWQFYGEQLAAHPQWGMPADPQLVAQVRQLLLGQLGQRNAEASLYRQVLDASANHYPALNLAQMVGDTEARALFVSPASVPGVFTRQAWEGQVRPAIEAVAEARREEIDWVLSDRPGDIAAELTPDMLRERLTRRYFQDYASAWLKFLNRLRWQPANNLGEVIDQLTLMSDVRQSPLIALMNTLAYQGQAGTRSQALADSLISSAQKLIAQAPAPLIEQAQQGPKGPLDATFGPLLALLGKPPEGQSDNERLSLQAFLNQVTRTRLTLQQVNHAADPQDMTQTLAQTVFQGKSIDLTDTRAYGSQLAASLGAEWGGIGQTLFVQPLEQAWQRVLQPSASSLNRQWQRAIVSEWHEAFTGRYPFAVTASDASLPMLGQMIRADSGRLEQFLQRELGGLLRKEGSRWVADAQHSQGLRFNPQFLTAINQLSHLADVLFTDGGMGLSFELQGKPVRDVVQTTFTLNGEKHEYFNQKESWQRFNWPGRSQYPGASLTWTSVQANERLFGDYAGTWGLIRLLEQAQVTPLDDGDSRFRVVLKAPDGIGLTWYLRTELGAGPLALLKLRGFKLPAQIFLAEGAAAAQNGRFKK</sequence>
<dbReference type="PANTHER" id="PTHR36153:SF1">
    <property type="entry name" value="TYPE VI SECRETION SYSTEM COMPONENT TSSM1"/>
    <property type="match status" value="1"/>
</dbReference>
<dbReference type="PROSITE" id="PS51257">
    <property type="entry name" value="PROKAR_LIPOPROTEIN"/>
    <property type="match status" value="1"/>
</dbReference>
<feature type="domain" description="IcmF-related" evidence="3">
    <location>
        <begin position="414"/>
        <end position="729"/>
    </location>
</feature>
<keyword evidence="1" id="KW-0812">Transmembrane</keyword>
<dbReference type="Pfam" id="PF21070">
    <property type="entry name" value="IcmF_helical"/>
    <property type="match status" value="1"/>
</dbReference>
<evidence type="ECO:0000259" key="2">
    <source>
        <dbReference type="Pfam" id="PF06744"/>
    </source>
</evidence>
<dbReference type="GeneID" id="72195343"/>
<feature type="domain" description="Type VI secretion system IcmF C-terminal" evidence="2">
    <location>
        <begin position="992"/>
        <end position="1092"/>
    </location>
</feature>
<evidence type="ECO:0000259" key="4">
    <source>
        <dbReference type="Pfam" id="PF21070"/>
    </source>
</evidence>
<dbReference type="AlphaFoldDB" id="A0AAE6ZXM7"/>
<dbReference type="Proteomes" id="UP000501367">
    <property type="component" value="Chromosome"/>
</dbReference>
<evidence type="ECO:0000259" key="3">
    <source>
        <dbReference type="Pfam" id="PF06761"/>
    </source>
</evidence>
<feature type="transmembrane region" description="Helical" evidence="1">
    <location>
        <begin position="12"/>
        <end position="34"/>
    </location>
</feature>
<dbReference type="Pfam" id="PF06761">
    <property type="entry name" value="IcmF-related"/>
    <property type="match status" value="1"/>
</dbReference>
<dbReference type="EMBL" id="CP051487">
    <property type="protein sequence ID" value="QJC79974.1"/>
    <property type="molecule type" value="Genomic_DNA"/>
</dbReference>
<name>A0AAE6ZXM7_9PSED</name>
<dbReference type="RefSeq" id="WP_168758279.1">
    <property type="nucleotide sequence ID" value="NZ_CP051487.1"/>
</dbReference>
<evidence type="ECO:0000313" key="5">
    <source>
        <dbReference type="EMBL" id="QJC79974.1"/>
    </source>
</evidence>
<proteinExistence type="predicted"/>
<keyword evidence="1" id="KW-0472">Membrane</keyword>
<protein>
    <submittedName>
        <fullName evidence="5">Type VI secretion protein VasK</fullName>
    </submittedName>
</protein>
<feature type="transmembrane region" description="Helical" evidence="1">
    <location>
        <begin position="49"/>
        <end position="71"/>
    </location>
</feature>
<accession>A0AAE6ZXM7</accession>
<feature type="domain" description="Type VI secretion system component TssM1 helical" evidence="4">
    <location>
        <begin position="877"/>
        <end position="980"/>
    </location>
</feature>
<dbReference type="InterPro" id="IPR010623">
    <property type="entry name" value="IcmF_C"/>
</dbReference>
<organism evidence="5 6">
    <name type="scientific">Pseudomonas umsongensis</name>
    <dbReference type="NCBI Taxonomy" id="198618"/>
    <lineage>
        <taxon>Bacteria</taxon>
        <taxon>Pseudomonadati</taxon>
        <taxon>Pseudomonadota</taxon>
        <taxon>Gammaproteobacteria</taxon>
        <taxon>Pseudomonadales</taxon>
        <taxon>Pseudomonadaceae</taxon>
        <taxon>Pseudomonas</taxon>
    </lineage>
</organism>
<gene>
    <name evidence="5" type="ORF">HGP31_17235</name>
</gene>
<feature type="transmembrane region" description="Helical" evidence="1">
    <location>
        <begin position="365"/>
        <end position="386"/>
    </location>
</feature>